<dbReference type="AlphaFoldDB" id="A0A812R9N5"/>
<evidence type="ECO:0000313" key="2">
    <source>
        <dbReference type="Proteomes" id="UP000604046"/>
    </source>
</evidence>
<dbReference type="OrthoDB" id="428949at2759"/>
<accession>A0A812R9N5</accession>
<proteinExistence type="predicted"/>
<organism evidence="1 2">
    <name type="scientific">Symbiodinium natans</name>
    <dbReference type="NCBI Taxonomy" id="878477"/>
    <lineage>
        <taxon>Eukaryota</taxon>
        <taxon>Sar</taxon>
        <taxon>Alveolata</taxon>
        <taxon>Dinophyceae</taxon>
        <taxon>Suessiales</taxon>
        <taxon>Symbiodiniaceae</taxon>
        <taxon>Symbiodinium</taxon>
    </lineage>
</organism>
<dbReference type="Proteomes" id="UP000604046">
    <property type="component" value="Unassembled WGS sequence"/>
</dbReference>
<comment type="caution">
    <text evidence="1">The sequence shown here is derived from an EMBL/GenBank/DDBJ whole genome shotgun (WGS) entry which is preliminary data.</text>
</comment>
<keyword evidence="2" id="KW-1185">Reference proteome</keyword>
<protein>
    <submittedName>
        <fullName evidence="1">Ank2 protein</fullName>
    </submittedName>
</protein>
<sequence length="208" mass="23700">MAQARLLSREAHVSIVTFLPAQHCFDARAVSREWRQHVKAHISKVPALEALLRDMQASENSPYFCSPGPEDDDAVRRFAERHCGWDGHGPFVPVTQLTGQALRDFVHISGRNVVRDLAAVEALSSKQDVVRHKNHLDSFRLELPPIPDDVGMWKALFLMLTMLIEDFMFTTVHVEFTTPSDNSTDVHMALFWEERKVTRTSASLERRP</sequence>
<gene>
    <name evidence="1" type="primary">Ank2</name>
    <name evidence="1" type="ORF">SNAT2548_LOCUS23237</name>
</gene>
<name>A0A812R9N5_9DINO</name>
<evidence type="ECO:0000313" key="1">
    <source>
        <dbReference type="EMBL" id="CAE7427414.1"/>
    </source>
</evidence>
<reference evidence="1" key="1">
    <citation type="submission" date="2021-02" db="EMBL/GenBank/DDBJ databases">
        <authorList>
            <person name="Dougan E. K."/>
            <person name="Rhodes N."/>
            <person name="Thang M."/>
            <person name="Chan C."/>
        </authorList>
    </citation>
    <scope>NUCLEOTIDE SEQUENCE</scope>
</reference>
<dbReference type="EMBL" id="CAJNDS010002315">
    <property type="protein sequence ID" value="CAE7427414.1"/>
    <property type="molecule type" value="Genomic_DNA"/>
</dbReference>